<gene>
    <name evidence="2" type="ORF">PGQ11_014860</name>
</gene>
<keyword evidence="3" id="KW-1185">Reference proteome</keyword>
<dbReference type="Proteomes" id="UP001390339">
    <property type="component" value="Unassembled WGS sequence"/>
</dbReference>
<organism evidence="2 3">
    <name type="scientific">Apiospora arundinis</name>
    <dbReference type="NCBI Taxonomy" id="335852"/>
    <lineage>
        <taxon>Eukaryota</taxon>
        <taxon>Fungi</taxon>
        <taxon>Dikarya</taxon>
        <taxon>Ascomycota</taxon>
        <taxon>Pezizomycotina</taxon>
        <taxon>Sordariomycetes</taxon>
        <taxon>Xylariomycetidae</taxon>
        <taxon>Amphisphaeriales</taxon>
        <taxon>Apiosporaceae</taxon>
        <taxon>Apiospora</taxon>
    </lineage>
</organism>
<evidence type="ECO:0000313" key="2">
    <source>
        <dbReference type="EMBL" id="KAK8848380.1"/>
    </source>
</evidence>
<accession>A0ABR2HJL9</accession>
<feature type="region of interest" description="Disordered" evidence="1">
    <location>
        <begin position="60"/>
        <end position="126"/>
    </location>
</feature>
<reference evidence="2 3" key="1">
    <citation type="journal article" date="2024" name="IMA Fungus">
        <title>Apiospora arundinis, a panoply of carbohydrate-active enzymes and secondary metabolites.</title>
        <authorList>
            <person name="Sorensen T."/>
            <person name="Petersen C."/>
            <person name="Muurmann A.T."/>
            <person name="Christiansen J.V."/>
            <person name="Brundto M.L."/>
            <person name="Overgaard C.K."/>
            <person name="Boysen A.T."/>
            <person name="Wollenberg R.D."/>
            <person name="Larsen T.O."/>
            <person name="Sorensen J.L."/>
            <person name="Nielsen K.L."/>
            <person name="Sondergaard T.E."/>
        </authorList>
    </citation>
    <scope>NUCLEOTIDE SEQUENCE [LARGE SCALE GENOMIC DNA]</scope>
    <source>
        <strain evidence="2 3">AAU 773</strain>
    </source>
</reference>
<protein>
    <submittedName>
        <fullName evidence="2">Uncharacterized protein</fullName>
    </submittedName>
</protein>
<comment type="caution">
    <text evidence="2">The sequence shown here is derived from an EMBL/GenBank/DDBJ whole genome shotgun (WGS) entry which is preliminary data.</text>
</comment>
<sequence length="126" mass="13450">MENNVPVPAMHRAIDYAATQLEHEFSELNMKEATFLGQPKMHTPMKEEHRSKLRKKINLQGPRGSHCQNDGPGSGVLAVDQPGPHKRGTQGAGKKGYHGESAGDDVEGEGGGAWGADDQAGPLQGQ</sequence>
<dbReference type="EMBL" id="JAPCWZ010000010">
    <property type="protein sequence ID" value="KAK8848380.1"/>
    <property type="molecule type" value="Genomic_DNA"/>
</dbReference>
<proteinExistence type="predicted"/>
<name>A0ABR2HJL9_9PEZI</name>
<feature type="compositionally biased region" description="Low complexity" evidence="1">
    <location>
        <begin position="115"/>
        <end position="126"/>
    </location>
</feature>
<evidence type="ECO:0000313" key="3">
    <source>
        <dbReference type="Proteomes" id="UP001390339"/>
    </source>
</evidence>
<evidence type="ECO:0000256" key="1">
    <source>
        <dbReference type="SAM" id="MobiDB-lite"/>
    </source>
</evidence>